<keyword evidence="4" id="KW-1185">Reference proteome</keyword>
<dbReference type="Gene3D" id="3.40.50.410">
    <property type="entry name" value="von Willebrand factor, type A domain"/>
    <property type="match status" value="1"/>
</dbReference>
<dbReference type="SUPFAM" id="SSF53300">
    <property type="entry name" value="vWA-like"/>
    <property type="match status" value="1"/>
</dbReference>
<feature type="domain" description="VWFA" evidence="2">
    <location>
        <begin position="4"/>
        <end position="212"/>
    </location>
</feature>
<evidence type="ECO:0000256" key="1">
    <source>
        <dbReference type="SAM" id="MobiDB-lite"/>
    </source>
</evidence>
<accession>A0ABS0A3G9</accession>
<dbReference type="InterPro" id="IPR036465">
    <property type="entry name" value="vWFA_dom_sf"/>
</dbReference>
<dbReference type="Pfam" id="PF13020">
    <property type="entry name" value="NOV_C"/>
    <property type="match status" value="1"/>
</dbReference>
<name>A0ABS0A3G9_9FLAO</name>
<dbReference type="InterPro" id="IPR024975">
    <property type="entry name" value="NOV_C"/>
</dbReference>
<evidence type="ECO:0000259" key="2">
    <source>
        <dbReference type="PROSITE" id="PS50234"/>
    </source>
</evidence>
<sequence>METRIDILIDASGSMGRETINGEQFILPDGSSRTDLAKRILLKNLKSIIKEVDEILIHRFRVFYKKRGNSFILNKQNQYVISKHKVYETAYKGPYVEKKYDVTINRFDDPLPMGTPLYEALSKVYFTYKNINKQIIVITDGDANDEKEFDEKFLNQVYKPSLDLPIHFIGIDQTLVAQEKCKRIAQVTSGSYVNIEAIDYDVNELNKLLFPIKAKFTQNQLEKATDQEVRKAKATSNVTVEEKASLKKEEDKSKPDSNIRRTEKVKSKDELSHQVAKNSKALSQISIQLENIVALLNGNISEESITIEENPVHNQRVGRKAEKILFKKLKTFNWEIVEWLNEEEESFKSYDFYVENKEHKTYYECKGTAAGLNRFHLTANEWSYYLANRGSYRLCFVQHVDEEPVVYRFMDLLDDLEQERLKLHHSSNHIVKAGSITFFVDVEKCEKF</sequence>
<dbReference type="EMBL" id="JADKYU010000309">
    <property type="protein sequence ID" value="MBF4983910.1"/>
    <property type="molecule type" value="Genomic_DNA"/>
</dbReference>
<dbReference type="InterPro" id="IPR002035">
    <property type="entry name" value="VWF_A"/>
</dbReference>
<feature type="compositionally biased region" description="Basic and acidic residues" evidence="1">
    <location>
        <begin position="240"/>
        <end position="272"/>
    </location>
</feature>
<protein>
    <submittedName>
        <fullName evidence="3">DUF3883 domain-containing protein</fullName>
    </submittedName>
</protein>
<dbReference type="Proteomes" id="UP001194729">
    <property type="component" value="Unassembled WGS sequence"/>
</dbReference>
<gene>
    <name evidence="3" type="ORF">FNJ87_06020</name>
</gene>
<comment type="caution">
    <text evidence="3">The sequence shown here is derived from an EMBL/GenBank/DDBJ whole genome shotgun (WGS) entry which is preliminary data.</text>
</comment>
<reference evidence="3 4" key="1">
    <citation type="submission" date="2020-11" db="EMBL/GenBank/DDBJ databases">
        <title>P. mediterranea TC4 genome.</title>
        <authorList>
            <person name="Molmeret M."/>
        </authorList>
    </citation>
    <scope>NUCLEOTIDE SEQUENCE [LARGE SCALE GENOMIC DNA]</scope>
    <source>
        <strain evidence="3 4">TC4</strain>
    </source>
</reference>
<evidence type="ECO:0000313" key="3">
    <source>
        <dbReference type="EMBL" id="MBF4983910.1"/>
    </source>
</evidence>
<proteinExistence type="predicted"/>
<organism evidence="3 4">
    <name type="scientific">Nonlabens mediterrranea</name>
    <dbReference type="NCBI Taxonomy" id="1419947"/>
    <lineage>
        <taxon>Bacteria</taxon>
        <taxon>Pseudomonadati</taxon>
        <taxon>Bacteroidota</taxon>
        <taxon>Flavobacteriia</taxon>
        <taxon>Flavobacteriales</taxon>
        <taxon>Flavobacteriaceae</taxon>
        <taxon>Nonlabens</taxon>
    </lineage>
</organism>
<feature type="region of interest" description="Disordered" evidence="1">
    <location>
        <begin position="227"/>
        <end position="272"/>
    </location>
</feature>
<evidence type="ECO:0000313" key="4">
    <source>
        <dbReference type="Proteomes" id="UP001194729"/>
    </source>
</evidence>
<dbReference type="PROSITE" id="PS50234">
    <property type="entry name" value="VWFA"/>
    <property type="match status" value="1"/>
</dbReference>